<accession>A0A5J4KTN4</accession>
<gene>
    <name evidence="1" type="ORF">KDW_35810</name>
</gene>
<dbReference type="Proteomes" id="UP000326912">
    <property type="component" value="Unassembled WGS sequence"/>
</dbReference>
<reference evidence="1 2" key="1">
    <citation type="submission" date="2019-10" db="EMBL/GenBank/DDBJ databases">
        <title>Dictyobacter vulcani sp. nov., within the class Ktedonobacteria, isolated from soil of volcanic Mt. Zao.</title>
        <authorList>
            <person name="Zheng Y."/>
            <person name="Wang C.M."/>
            <person name="Sakai Y."/>
            <person name="Abe K."/>
            <person name="Yokota A."/>
            <person name="Yabe S."/>
        </authorList>
    </citation>
    <scope>NUCLEOTIDE SEQUENCE [LARGE SCALE GENOMIC DNA]</scope>
    <source>
        <strain evidence="1 2">W12</strain>
    </source>
</reference>
<proteinExistence type="predicted"/>
<sequence length="47" mass="5368">MTTSENEKKEKDRQLAEKRLQVGFTAYNDGKLDQATEAFGTPRFVFA</sequence>
<name>A0A5J4KTN4_9CHLR</name>
<dbReference type="EMBL" id="BKZW01000001">
    <property type="protein sequence ID" value="GER89419.1"/>
    <property type="molecule type" value="Genomic_DNA"/>
</dbReference>
<evidence type="ECO:0000313" key="2">
    <source>
        <dbReference type="Proteomes" id="UP000326912"/>
    </source>
</evidence>
<dbReference type="RefSeq" id="WP_162005334.1">
    <property type="nucleotide sequence ID" value="NZ_BKZW01000001.1"/>
</dbReference>
<organism evidence="1 2">
    <name type="scientific">Dictyobacter vulcani</name>
    <dbReference type="NCBI Taxonomy" id="2607529"/>
    <lineage>
        <taxon>Bacteria</taxon>
        <taxon>Bacillati</taxon>
        <taxon>Chloroflexota</taxon>
        <taxon>Ktedonobacteria</taxon>
        <taxon>Ktedonobacterales</taxon>
        <taxon>Dictyobacteraceae</taxon>
        <taxon>Dictyobacter</taxon>
    </lineage>
</organism>
<protein>
    <submittedName>
        <fullName evidence="1">Uncharacterized protein</fullName>
    </submittedName>
</protein>
<evidence type="ECO:0000313" key="1">
    <source>
        <dbReference type="EMBL" id="GER89419.1"/>
    </source>
</evidence>
<dbReference type="AlphaFoldDB" id="A0A5J4KTN4"/>
<comment type="caution">
    <text evidence="1">The sequence shown here is derived from an EMBL/GenBank/DDBJ whole genome shotgun (WGS) entry which is preliminary data.</text>
</comment>
<keyword evidence="2" id="KW-1185">Reference proteome</keyword>